<protein>
    <recommendedName>
        <fullName evidence="4">Membrane-binding protein</fullName>
    </recommendedName>
</protein>
<dbReference type="AlphaFoldDB" id="A0A432GXQ5"/>
<reference evidence="2 3" key="1">
    <citation type="submission" date="2018-06" db="EMBL/GenBank/DDBJ databases">
        <title>Combined omics and stable isotope probing to characterize newly discovered Mariana Back-Arc vent microbial communities.</title>
        <authorList>
            <person name="Trembath-Reichert E."/>
            <person name="Huber J.A."/>
        </authorList>
    </citation>
    <scope>NUCLEOTIDE SEQUENCE [LARGE SCALE GENOMIC DNA]</scope>
    <source>
        <strain evidence="2">MAG 151</strain>
    </source>
</reference>
<gene>
    <name evidence="2" type="ORF">DSY93_08755</name>
</gene>
<sequence length="138" mass="15388">MRHTLIIISISLFSSFLVSCEKNGPGTETYVGGSSYEGVFKDGTPHGQGTYTWSNGQKYVGEFKDGKPHGQGIFTLPDGSKYVGEYKYGNRHGQGTFTFHNGRKNVGEWRFGKGWNTTNYDKEGNTLGKYVNGKWIKN</sequence>
<dbReference type="Gene3D" id="2.20.110.10">
    <property type="entry name" value="Histone H3 K4-specific methyltransferase SET7/9 N-terminal domain"/>
    <property type="match status" value="2"/>
</dbReference>
<dbReference type="PROSITE" id="PS51257">
    <property type="entry name" value="PROKAR_LIPOPROTEIN"/>
    <property type="match status" value="1"/>
</dbReference>
<organism evidence="2 3">
    <name type="scientific">SAR324 cluster bacterium</name>
    <dbReference type="NCBI Taxonomy" id="2024889"/>
    <lineage>
        <taxon>Bacteria</taxon>
        <taxon>Deltaproteobacteria</taxon>
        <taxon>SAR324 cluster</taxon>
    </lineage>
</organism>
<evidence type="ECO:0008006" key="4">
    <source>
        <dbReference type="Google" id="ProtNLM"/>
    </source>
</evidence>
<dbReference type="PANTHER" id="PTHR23084:SF179">
    <property type="entry name" value="OS10G0565000 PROTEIN"/>
    <property type="match status" value="1"/>
</dbReference>
<dbReference type="SMART" id="SM00698">
    <property type="entry name" value="MORN"/>
    <property type="match status" value="3"/>
</dbReference>
<accession>A0A432GXQ5</accession>
<dbReference type="Pfam" id="PF02493">
    <property type="entry name" value="MORN"/>
    <property type="match status" value="4"/>
</dbReference>
<proteinExistence type="predicted"/>
<dbReference type="EMBL" id="QNZH01000233">
    <property type="protein sequence ID" value="RTZ88294.1"/>
    <property type="molecule type" value="Genomic_DNA"/>
</dbReference>
<dbReference type="Proteomes" id="UP000288322">
    <property type="component" value="Unassembled WGS sequence"/>
</dbReference>
<evidence type="ECO:0000313" key="2">
    <source>
        <dbReference type="EMBL" id="RTZ88294.1"/>
    </source>
</evidence>
<dbReference type="SUPFAM" id="SSF82185">
    <property type="entry name" value="Histone H3 K4-specific methyltransferase SET7/9 N-terminal domain"/>
    <property type="match status" value="1"/>
</dbReference>
<keyword evidence="1" id="KW-0677">Repeat</keyword>
<dbReference type="PANTHER" id="PTHR23084">
    <property type="entry name" value="PHOSPHATIDYLINOSITOL-4-PHOSPHATE 5-KINASE RELATED"/>
    <property type="match status" value="1"/>
</dbReference>
<evidence type="ECO:0000256" key="1">
    <source>
        <dbReference type="ARBA" id="ARBA00022737"/>
    </source>
</evidence>
<dbReference type="InterPro" id="IPR003409">
    <property type="entry name" value="MORN"/>
</dbReference>
<comment type="caution">
    <text evidence="2">The sequence shown here is derived from an EMBL/GenBank/DDBJ whole genome shotgun (WGS) entry which is preliminary data.</text>
</comment>
<name>A0A432GXQ5_9DELT</name>
<evidence type="ECO:0000313" key="3">
    <source>
        <dbReference type="Proteomes" id="UP000288322"/>
    </source>
</evidence>